<evidence type="ECO:0000256" key="2">
    <source>
        <dbReference type="SAM" id="Phobius"/>
    </source>
</evidence>
<feature type="compositionally biased region" description="Basic residues" evidence="1">
    <location>
        <begin position="180"/>
        <end position="193"/>
    </location>
</feature>
<feature type="region of interest" description="Disordered" evidence="1">
    <location>
        <begin position="139"/>
        <end position="239"/>
    </location>
</feature>
<feature type="transmembrane region" description="Helical" evidence="2">
    <location>
        <begin position="110"/>
        <end position="129"/>
    </location>
</feature>
<organism evidence="3 4">
    <name type="scientific">Hydnum rufescens UP504</name>
    <dbReference type="NCBI Taxonomy" id="1448309"/>
    <lineage>
        <taxon>Eukaryota</taxon>
        <taxon>Fungi</taxon>
        <taxon>Dikarya</taxon>
        <taxon>Basidiomycota</taxon>
        <taxon>Agaricomycotina</taxon>
        <taxon>Agaricomycetes</taxon>
        <taxon>Cantharellales</taxon>
        <taxon>Hydnaceae</taxon>
        <taxon>Hydnum</taxon>
    </lineage>
</organism>
<dbReference type="Proteomes" id="UP000886523">
    <property type="component" value="Unassembled WGS sequence"/>
</dbReference>
<keyword evidence="4" id="KW-1185">Reference proteome</keyword>
<proteinExistence type="predicted"/>
<gene>
    <name evidence="3" type="ORF">BS47DRAFT_1368123</name>
</gene>
<evidence type="ECO:0000313" key="4">
    <source>
        <dbReference type="Proteomes" id="UP000886523"/>
    </source>
</evidence>
<comment type="caution">
    <text evidence="3">The sequence shown here is derived from an EMBL/GenBank/DDBJ whole genome shotgun (WGS) entry which is preliminary data.</text>
</comment>
<keyword evidence="2" id="KW-0472">Membrane</keyword>
<protein>
    <submittedName>
        <fullName evidence="3">Uncharacterized protein</fullName>
    </submittedName>
</protein>
<sequence length="260" mass="29105">MNPEKAIMHQQLENCLDVYVSSDTKELMRYQLPTTTSDRGLPQFPQKAQDRLHLYPLAHHKAKVAEQLATLLERGDPLAIGPEEGVSLLHILHFGIARVRGRHHRTHRCLLLLMVDFHLWTILLIGGGMRRGMARRGSVRGSARREWQGEWQGGNGEEGNGEEGMARRGMARRGIASRGTVRRGIARRGMARRGKWEGEQQEGNRSDEENGSRKEASNVRGNENETDGKGNKEMPNDGGVMQSMAVITLRISLQTMLTTG</sequence>
<keyword evidence="2" id="KW-1133">Transmembrane helix</keyword>
<dbReference type="AlphaFoldDB" id="A0A9P6AGC0"/>
<dbReference type="EMBL" id="MU129157">
    <property type="protein sequence ID" value="KAF9505370.1"/>
    <property type="molecule type" value="Genomic_DNA"/>
</dbReference>
<accession>A0A9P6AGC0</accession>
<name>A0A9P6AGC0_9AGAM</name>
<evidence type="ECO:0000256" key="1">
    <source>
        <dbReference type="SAM" id="MobiDB-lite"/>
    </source>
</evidence>
<reference evidence="3" key="1">
    <citation type="journal article" date="2020" name="Nat. Commun.">
        <title>Large-scale genome sequencing of mycorrhizal fungi provides insights into the early evolution of symbiotic traits.</title>
        <authorList>
            <person name="Miyauchi S."/>
            <person name="Kiss E."/>
            <person name="Kuo A."/>
            <person name="Drula E."/>
            <person name="Kohler A."/>
            <person name="Sanchez-Garcia M."/>
            <person name="Morin E."/>
            <person name="Andreopoulos B."/>
            <person name="Barry K.W."/>
            <person name="Bonito G."/>
            <person name="Buee M."/>
            <person name="Carver A."/>
            <person name="Chen C."/>
            <person name="Cichocki N."/>
            <person name="Clum A."/>
            <person name="Culley D."/>
            <person name="Crous P.W."/>
            <person name="Fauchery L."/>
            <person name="Girlanda M."/>
            <person name="Hayes R.D."/>
            <person name="Keri Z."/>
            <person name="LaButti K."/>
            <person name="Lipzen A."/>
            <person name="Lombard V."/>
            <person name="Magnuson J."/>
            <person name="Maillard F."/>
            <person name="Murat C."/>
            <person name="Nolan M."/>
            <person name="Ohm R.A."/>
            <person name="Pangilinan J."/>
            <person name="Pereira M.F."/>
            <person name="Perotto S."/>
            <person name="Peter M."/>
            <person name="Pfister S."/>
            <person name="Riley R."/>
            <person name="Sitrit Y."/>
            <person name="Stielow J.B."/>
            <person name="Szollosi G."/>
            <person name="Zifcakova L."/>
            <person name="Stursova M."/>
            <person name="Spatafora J.W."/>
            <person name="Tedersoo L."/>
            <person name="Vaario L.M."/>
            <person name="Yamada A."/>
            <person name="Yan M."/>
            <person name="Wang P."/>
            <person name="Xu J."/>
            <person name="Bruns T."/>
            <person name="Baldrian P."/>
            <person name="Vilgalys R."/>
            <person name="Dunand C."/>
            <person name="Henrissat B."/>
            <person name="Grigoriev I.V."/>
            <person name="Hibbett D."/>
            <person name="Nagy L.G."/>
            <person name="Martin F.M."/>
        </authorList>
    </citation>
    <scope>NUCLEOTIDE SEQUENCE</scope>
    <source>
        <strain evidence="3">UP504</strain>
    </source>
</reference>
<evidence type="ECO:0000313" key="3">
    <source>
        <dbReference type="EMBL" id="KAF9505370.1"/>
    </source>
</evidence>
<keyword evidence="2" id="KW-0812">Transmembrane</keyword>
<feature type="compositionally biased region" description="Basic and acidic residues" evidence="1">
    <location>
        <begin position="194"/>
        <end position="235"/>
    </location>
</feature>